<organism evidence="2 3">
    <name type="scientific">Tritrichomonas musculus</name>
    <dbReference type="NCBI Taxonomy" id="1915356"/>
    <lineage>
        <taxon>Eukaryota</taxon>
        <taxon>Metamonada</taxon>
        <taxon>Parabasalia</taxon>
        <taxon>Tritrichomonadida</taxon>
        <taxon>Tritrichomonadidae</taxon>
        <taxon>Tritrichomonas</taxon>
    </lineage>
</organism>
<feature type="compositionally biased region" description="Polar residues" evidence="1">
    <location>
        <begin position="157"/>
        <end position="179"/>
    </location>
</feature>
<feature type="region of interest" description="Disordered" evidence="1">
    <location>
        <begin position="137"/>
        <end position="192"/>
    </location>
</feature>
<evidence type="ECO:0000256" key="1">
    <source>
        <dbReference type="SAM" id="MobiDB-lite"/>
    </source>
</evidence>
<evidence type="ECO:0000313" key="2">
    <source>
        <dbReference type="EMBL" id="KAK8891079.1"/>
    </source>
</evidence>
<name>A0ABR2KJ35_9EUKA</name>
<feature type="compositionally biased region" description="Basic residues" evidence="1">
    <location>
        <begin position="183"/>
        <end position="192"/>
    </location>
</feature>
<proteinExistence type="predicted"/>
<evidence type="ECO:0008006" key="4">
    <source>
        <dbReference type="Google" id="ProtNLM"/>
    </source>
</evidence>
<protein>
    <recommendedName>
        <fullName evidence="4">FHA domain-containing protein</fullName>
    </recommendedName>
</protein>
<dbReference type="EMBL" id="JAPFFF010000004">
    <property type="protein sequence ID" value="KAK8891079.1"/>
    <property type="molecule type" value="Genomic_DNA"/>
</dbReference>
<comment type="caution">
    <text evidence="2">The sequence shown here is derived from an EMBL/GenBank/DDBJ whole genome shotgun (WGS) entry which is preliminary data.</text>
</comment>
<dbReference type="Proteomes" id="UP001470230">
    <property type="component" value="Unassembled WGS sequence"/>
</dbReference>
<sequence length="225" mass="25238">MTSALHIIVQYVRLKGGIVKPKDELRIGLTSMPNHGKDRITISASNLGQINHEFVLNCSVHTQEILFIVRRKSYINGDPILGGTKMKLSSFPHDKLLEKVLYLEEILTVNNGSNIRKISGTMGIKAFFVEDPINNSSFSTATPPQQPSPHFQAASHFAQSPQTYTGNSQPQGAQESMGQPQPHHTRRKSLMPKWKKHNKEYACFDDPNAFQPLLSRDLLVSQEHI</sequence>
<evidence type="ECO:0000313" key="3">
    <source>
        <dbReference type="Proteomes" id="UP001470230"/>
    </source>
</evidence>
<keyword evidence="3" id="KW-1185">Reference proteome</keyword>
<reference evidence="2 3" key="1">
    <citation type="submission" date="2024-04" db="EMBL/GenBank/DDBJ databases">
        <title>Tritrichomonas musculus Genome.</title>
        <authorList>
            <person name="Alves-Ferreira E."/>
            <person name="Grigg M."/>
            <person name="Lorenzi H."/>
            <person name="Galac M."/>
        </authorList>
    </citation>
    <scope>NUCLEOTIDE SEQUENCE [LARGE SCALE GENOMIC DNA]</scope>
    <source>
        <strain evidence="2 3">EAF2021</strain>
    </source>
</reference>
<accession>A0ABR2KJ35</accession>
<gene>
    <name evidence="2" type="ORF">M9Y10_028284</name>
</gene>